<dbReference type="InterPro" id="IPR051099">
    <property type="entry name" value="AGR/TXD"/>
</dbReference>
<accession>A0A368KZ35</accession>
<dbReference type="PANTHER" id="PTHR15337">
    <property type="entry name" value="ANTERIOR GRADIENT PROTEIN-RELATED"/>
    <property type="match status" value="1"/>
</dbReference>
<reference evidence="5 6" key="1">
    <citation type="submission" date="2018-07" db="EMBL/GenBank/DDBJ databases">
        <title>Comparative genomes isolates from brazilian mangrove.</title>
        <authorList>
            <person name="De Araujo J.E."/>
            <person name="Taketani R.G."/>
            <person name="Silva M.C.P."/>
            <person name="Lourenco M.V."/>
            <person name="Oliveira V.M."/>
            <person name="Andreote F.D."/>
        </authorList>
    </citation>
    <scope>NUCLEOTIDE SEQUENCE [LARGE SCALE GENOMIC DNA]</scope>
    <source>
        <strain evidence="5 6">HEX PRIS-MGV</strain>
    </source>
</reference>
<dbReference type="OrthoDB" id="244344at2"/>
<comment type="caution">
    <text evidence="5">The sequence shown here is derived from an EMBL/GenBank/DDBJ whole genome shotgun (WGS) entry which is preliminary data.</text>
</comment>
<dbReference type="InterPro" id="IPR013766">
    <property type="entry name" value="Thioredoxin_domain"/>
</dbReference>
<proteinExistence type="predicted"/>
<feature type="compositionally biased region" description="Polar residues" evidence="2">
    <location>
        <begin position="239"/>
        <end position="250"/>
    </location>
</feature>
<feature type="compositionally biased region" description="Low complexity" evidence="2">
    <location>
        <begin position="262"/>
        <end position="276"/>
    </location>
</feature>
<dbReference type="InterPro" id="IPR036249">
    <property type="entry name" value="Thioredoxin-like_sf"/>
</dbReference>
<dbReference type="AlphaFoldDB" id="A0A368KZ35"/>
<feature type="chain" id="PRO_5016746305" evidence="3">
    <location>
        <begin position="23"/>
        <end position="418"/>
    </location>
</feature>
<feature type="compositionally biased region" description="Low complexity" evidence="2">
    <location>
        <begin position="189"/>
        <end position="208"/>
    </location>
</feature>
<evidence type="ECO:0000313" key="6">
    <source>
        <dbReference type="Proteomes" id="UP000253562"/>
    </source>
</evidence>
<evidence type="ECO:0000259" key="4">
    <source>
        <dbReference type="PROSITE" id="PS51352"/>
    </source>
</evidence>
<dbReference type="PROSITE" id="PS51352">
    <property type="entry name" value="THIOREDOXIN_2"/>
    <property type="match status" value="1"/>
</dbReference>
<dbReference type="Gene3D" id="3.40.30.10">
    <property type="entry name" value="Glutaredoxin"/>
    <property type="match status" value="1"/>
</dbReference>
<sequence length="418" mass="45362">MTTITRFSVIVLLLAIQANVFAEDAIRWAPDLETARAAATRNKQLIYIHFYGDDCPPCRRLEANVFSKASFAQSLEADYVPVKINGSQQTEIAKQFGVDRWPQDVIITPAGQFVYRTISPQDEGRYVSMLAMVSQKANPKPTASPEMVAQTSNPTVTASMQVPVSQPALPEANQGQRGSVYSSFTANNAAPPQQQPAMQQSAPQQVAPQLPPPPTSRFANSGPAPSMPPAAASDPAQSRFSSSPVASQTRPGMPAPPAYVGPAPQQPAANQVVQQPAPQPSAPGQPVAQQPPAAPAVQPKFAMDGYCPVTLMESMKWQKGDPRWGAQHQGQIYLFSSQVEQQKFLANPNQYSPVMSGIDPVAYLNKGQTVPGDRRFGLTHRGTLYLFSSEESLQTFWKDPTRYSAMVQQAMAAQNMHR</sequence>
<evidence type="ECO:0000256" key="2">
    <source>
        <dbReference type="SAM" id="MobiDB-lite"/>
    </source>
</evidence>
<evidence type="ECO:0000313" key="5">
    <source>
        <dbReference type="EMBL" id="RCS56039.1"/>
    </source>
</evidence>
<feature type="domain" description="Thioredoxin" evidence="4">
    <location>
        <begin position="12"/>
        <end position="138"/>
    </location>
</feature>
<feature type="compositionally biased region" description="Low complexity" evidence="2">
    <location>
        <begin position="284"/>
        <end position="299"/>
    </location>
</feature>
<dbReference type="CDD" id="cd02947">
    <property type="entry name" value="TRX_family"/>
    <property type="match status" value="1"/>
</dbReference>
<dbReference type="SUPFAM" id="SSF52833">
    <property type="entry name" value="Thioredoxin-like"/>
    <property type="match status" value="1"/>
</dbReference>
<gene>
    <name evidence="5" type="ORF">DTL42_01230</name>
</gene>
<dbReference type="Proteomes" id="UP000253562">
    <property type="component" value="Unassembled WGS sequence"/>
</dbReference>
<organism evidence="5 6">
    <name type="scientific">Bremerella cremea</name>
    <dbReference type="NCBI Taxonomy" id="1031537"/>
    <lineage>
        <taxon>Bacteria</taxon>
        <taxon>Pseudomonadati</taxon>
        <taxon>Planctomycetota</taxon>
        <taxon>Planctomycetia</taxon>
        <taxon>Pirellulales</taxon>
        <taxon>Pirellulaceae</taxon>
        <taxon>Bremerella</taxon>
    </lineage>
</organism>
<dbReference type="EMBL" id="QPEX01000006">
    <property type="protein sequence ID" value="RCS56039.1"/>
    <property type="molecule type" value="Genomic_DNA"/>
</dbReference>
<keyword evidence="1 3" id="KW-0732">Signal</keyword>
<feature type="signal peptide" evidence="3">
    <location>
        <begin position="1"/>
        <end position="22"/>
    </location>
</feature>
<dbReference type="Pfam" id="PF13899">
    <property type="entry name" value="Thioredoxin_7"/>
    <property type="match status" value="1"/>
</dbReference>
<protein>
    <submittedName>
        <fullName evidence="5">DUF255 domain-containing protein</fullName>
    </submittedName>
</protein>
<evidence type="ECO:0000256" key="1">
    <source>
        <dbReference type="ARBA" id="ARBA00022729"/>
    </source>
</evidence>
<dbReference type="RefSeq" id="WP_114366879.1">
    <property type="nucleotide sequence ID" value="NZ_QPEX01000006.1"/>
</dbReference>
<name>A0A368KZ35_9BACT</name>
<evidence type="ECO:0000256" key="3">
    <source>
        <dbReference type="SAM" id="SignalP"/>
    </source>
</evidence>
<feature type="compositionally biased region" description="Polar residues" evidence="2">
    <location>
        <begin position="173"/>
        <end position="188"/>
    </location>
</feature>
<dbReference type="PANTHER" id="PTHR15337:SF11">
    <property type="entry name" value="THIOREDOXIN DOMAIN-CONTAINING PROTEIN"/>
    <property type="match status" value="1"/>
</dbReference>
<feature type="compositionally biased region" description="Low complexity" evidence="2">
    <location>
        <begin position="219"/>
        <end position="238"/>
    </location>
</feature>
<feature type="region of interest" description="Disordered" evidence="2">
    <location>
        <begin position="169"/>
        <end position="299"/>
    </location>
</feature>